<feature type="domain" description="Integrase catalytic" evidence="2">
    <location>
        <begin position="132"/>
        <end position="289"/>
    </location>
</feature>
<dbReference type="Pfam" id="PF00665">
    <property type="entry name" value="rve"/>
    <property type="match status" value="1"/>
</dbReference>
<dbReference type="FunFam" id="3.30.420.10:FF:000063">
    <property type="entry name" value="Retrovirus-related Pol polyprotein from transposon 297-like Protein"/>
    <property type="match status" value="1"/>
</dbReference>
<feature type="compositionally biased region" description="Polar residues" evidence="1">
    <location>
        <begin position="399"/>
        <end position="425"/>
    </location>
</feature>
<evidence type="ECO:0000313" key="3">
    <source>
        <dbReference type="EMBL" id="CAC5366942.1"/>
    </source>
</evidence>
<gene>
    <name evidence="3" type="ORF">MCOR_7030</name>
</gene>
<evidence type="ECO:0000256" key="1">
    <source>
        <dbReference type="SAM" id="MobiDB-lite"/>
    </source>
</evidence>
<name>A0A6J8AE72_MYTCO</name>
<feature type="region of interest" description="Disordered" evidence="1">
    <location>
        <begin position="391"/>
        <end position="452"/>
    </location>
</feature>
<evidence type="ECO:0000313" key="4">
    <source>
        <dbReference type="Proteomes" id="UP000507470"/>
    </source>
</evidence>
<dbReference type="GO" id="GO:0015074">
    <property type="term" value="P:DNA integration"/>
    <property type="evidence" value="ECO:0007669"/>
    <property type="project" value="InterPro"/>
</dbReference>
<dbReference type="Proteomes" id="UP000507470">
    <property type="component" value="Unassembled WGS sequence"/>
</dbReference>
<proteinExistence type="predicted"/>
<dbReference type="PROSITE" id="PS50994">
    <property type="entry name" value="INTEGRASE"/>
    <property type="match status" value="1"/>
</dbReference>
<dbReference type="GO" id="GO:0003676">
    <property type="term" value="F:nucleic acid binding"/>
    <property type="evidence" value="ECO:0007669"/>
    <property type="project" value="InterPro"/>
</dbReference>
<reference evidence="3 4" key="1">
    <citation type="submission" date="2020-06" db="EMBL/GenBank/DDBJ databases">
        <authorList>
            <person name="Li R."/>
            <person name="Bekaert M."/>
        </authorList>
    </citation>
    <scope>NUCLEOTIDE SEQUENCE [LARGE SCALE GENOMIC DNA]</scope>
    <source>
        <strain evidence="4">wild</strain>
    </source>
</reference>
<dbReference type="InterPro" id="IPR036397">
    <property type="entry name" value="RNaseH_sf"/>
</dbReference>
<dbReference type="FunFam" id="1.10.340.70:FF:000003">
    <property type="entry name" value="Protein CBG25708"/>
    <property type="match status" value="1"/>
</dbReference>
<dbReference type="PANTHER" id="PTHR37984">
    <property type="entry name" value="PROTEIN CBG26694"/>
    <property type="match status" value="1"/>
</dbReference>
<dbReference type="Pfam" id="PF17921">
    <property type="entry name" value="Integrase_H2C2"/>
    <property type="match status" value="1"/>
</dbReference>
<organism evidence="3 4">
    <name type="scientific">Mytilus coruscus</name>
    <name type="common">Sea mussel</name>
    <dbReference type="NCBI Taxonomy" id="42192"/>
    <lineage>
        <taxon>Eukaryota</taxon>
        <taxon>Metazoa</taxon>
        <taxon>Spiralia</taxon>
        <taxon>Lophotrochozoa</taxon>
        <taxon>Mollusca</taxon>
        <taxon>Bivalvia</taxon>
        <taxon>Autobranchia</taxon>
        <taxon>Pteriomorphia</taxon>
        <taxon>Mytilida</taxon>
        <taxon>Mytiloidea</taxon>
        <taxon>Mytilidae</taxon>
        <taxon>Mytilinae</taxon>
        <taxon>Mytilus</taxon>
    </lineage>
</organism>
<dbReference type="AlphaFoldDB" id="A0A6J8AE72"/>
<dbReference type="InterPro" id="IPR050951">
    <property type="entry name" value="Retrovirus_Pol_polyprotein"/>
</dbReference>
<dbReference type="SUPFAM" id="SSF53098">
    <property type="entry name" value="Ribonuclease H-like"/>
    <property type="match status" value="1"/>
</dbReference>
<dbReference type="InterPro" id="IPR041588">
    <property type="entry name" value="Integrase_H2C2"/>
</dbReference>
<dbReference type="InterPro" id="IPR012337">
    <property type="entry name" value="RNaseH-like_sf"/>
</dbReference>
<dbReference type="Gene3D" id="1.10.340.70">
    <property type="match status" value="1"/>
</dbReference>
<evidence type="ECO:0000259" key="2">
    <source>
        <dbReference type="PROSITE" id="PS50994"/>
    </source>
</evidence>
<dbReference type="PANTHER" id="PTHR37984:SF13">
    <property type="entry name" value="RIBONUCLEASE H"/>
    <property type="match status" value="1"/>
</dbReference>
<dbReference type="OrthoDB" id="7758825at2759"/>
<sequence length="452" mass="51896">MILVTEHMDLTPVTSRQIKSWTRKDPILSRVMNYVLQGWPASNADDDLRPYFTRKLELSLHDECLLWGNRVEVPTPGQETIMQELHEGHLGVTRMEMLARSYIWWPNMDSELENKVKTCHECLVNRHVPAEAPLHPWEWPEKTWSRVHIDYAGPLHGKMFLVCVDAHSKYMEVQVVNSATSATTIEKLRTIFATHGIPDTIGSDNGTPFTSEEFESIIKRNGIRHIRVSLYQPSSNGLAERAVQTFKEGLKKMREGSIETKIARFLFAYRITPHATTGLPPSVMLMGRRPRSLSDLTHPDLQQRVRQKQLVQKQCYDKSTKKREFDIGDKVYILSHNREAKWVTGTIIKRTGPVSFVIELNDGRTVKRYQNQIRHKYDQYSDNKLPDISEIPDIPIPSVSNNQTDVEAVSDSNADSSDTNENSKSVMKPSVATARRTRTRKPPNRYGDFVYN</sequence>
<protein>
    <recommendedName>
        <fullName evidence="2">Integrase catalytic domain-containing protein</fullName>
    </recommendedName>
</protein>
<dbReference type="EMBL" id="CACVKT020001353">
    <property type="protein sequence ID" value="CAC5366942.1"/>
    <property type="molecule type" value="Genomic_DNA"/>
</dbReference>
<accession>A0A6J8AE72</accession>
<keyword evidence="4" id="KW-1185">Reference proteome</keyword>
<dbReference type="Gene3D" id="3.30.420.10">
    <property type="entry name" value="Ribonuclease H-like superfamily/Ribonuclease H"/>
    <property type="match status" value="1"/>
</dbReference>
<dbReference type="InterPro" id="IPR001584">
    <property type="entry name" value="Integrase_cat-core"/>
</dbReference>